<dbReference type="AlphaFoldDB" id="A0A0W8FR93"/>
<sequence>MNQPESDQIWQHLQVHIESFFSQTLASDVQKIEYKQRFIALLEMPYECNQNEP</sequence>
<reference evidence="1" key="1">
    <citation type="journal article" date="2015" name="Proc. Natl. Acad. Sci. U.S.A.">
        <title>Networks of energetic and metabolic interactions define dynamics in microbial communities.</title>
        <authorList>
            <person name="Embree M."/>
            <person name="Liu J.K."/>
            <person name="Al-Bassam M.M."/>
            <person name="Zengler K."/>
        </authorList>
    </citation>
    <scope>NUCLEOTIDE SEQUENCE</scope>
</reference>
<gene>
    <name evidence="1" type="ORF">ASZ90_006799</name>
</gene>
<protein>
    <submittedName>
        <fullName evidence="1">Uncharacterized protein</fullName>
    </submittedName>
</protein>
<accession>A0A0W8FR93</accession>
<proteinExistence type="predicted"/>
<comment type="caution">
    <text evidence="1">The sequence shown here is derived from an EMBL/GenBank/DDBJ whole genome shotgun (WGS) entry which is preliminary data.</text>
</comment>
<evidence type="ECO:0000313" key="1">
    <source>
        <dbReference type="EMBL" id="KUG23415.1"/>
    </source>
</evidence>
<dbReference type="EMBL" id="LNQE01000908">
    <property type="protein sequence ID" value="KUG23415.1"/>
    <property type="molecule type" value="Genomic_DNA"/>
</dbReference>
<organism evidence="1">
    <name type="scientific">hydrocarbon metagenome</name>
    <dbReference type="NCBI Taxonomy" id="938273"/>
    <lineage>
        <taxon>unclassified sequences</taxon>
        <taxon>metagenomes</taxon>
        <taxon>ecological metagenomes</taxon>
    </lineage>
</organism>
<name>A0A0W8FR93_9ZZZZ</name>